<gene>
    <name evidence="2" type="ORF">TWF730_002305</name>
</gene>
<dbReference type="SMART" id="SM00256">
    <property type="entry name" value="FBOX"/>
    <property type="match status" value="1"/>
</dbReference>
<dbReference type="EMBL" id="JAVHNS010000012">
    <property type="protein sequence ID" value="KAK6338232.1"/>
    <property type="molecule type" value="Genomic_DNA"/>
</dbReference>
<dbReference type="Pfam" id="PF00646">
    <property type="entry name" value="F-box"/>
    <property type="match status" value="1"/>
</dbReference>
<dbReference type="AlphaFoldDB" id="A0AAV9U9G9"/>
<protein>
    <recommendedName>
        <fullName evidence="1">F-box domain-containing protein</fullName>
    </recommendedName>
</protein>
<organism evidence="2 3">
    <name type="scientific">Orbilia blumenaviensis</name>
    <dbReference type="NCBI Taxonomy" id="1796055"/>
    <lineage>
        <taxon>Eukaryota</taxon>
        <taxon>Fungi</taxon>
        <taxon>Dikarya</taxon>
        <taxon>Ascomycota</taxon>
        <taxon>Pezizomycotina</taxon>
        <taxon>Orbiliomycetes</taxon>
        <taxon>Orbiliales</taxon>
        <taxon>Orbiliaceae</taxon>
        <taxon>Orbilia</taxon>
    </lineage>
</organism>
<name>A0AAV9U9G9_9PEZI</name>
<keyword evidence="3" id="KW-1185">Reference proteome</keyword>
<evidence type="ECO:0000313" key="2">
    <source>
        <dbReference type="EMBL" id="KAK6338232.1"/>
    </source>
</evidence>
<comment type="caution">
    <text evidence="2">The sequence shown here is derived from an EMBL/GenBank/DDBJ whole genome shotgun (WGS) entry which is preliminary data.</text>
</comment>
<dbReference type="PROSITE" id="PS50181">
    <property type="entry name" value="FBOX"/>
    <property type="match status" value="1"/>
</dbReference>
<proteinExistence type="predicted"/>
<dbReference type="InterPro" id="IPR001810">
    <property type="entry name" value="F-box_dom"/>
</dbReference>
<dbReference type="Proteomes" id="UP001373714">
    <property type="component" value="Unassembled WGS sequence"/>
</dbReference>
<accession>A0AAV9U9G9</accession>
<sequence>MTMATLSSLPTEVFNEIVGHLPRRSQLILRQCSKTLEGKSDYDNLFKSQRYYHSIVDLQTLVAFSSDPAHTKARLKCKTLLVDAFSPCSMNIRCKVKVGDQKTTELIRLKTPRLEKQRVIEFLATALDNLPNLQCIQFANTLTVREVPNAILQSHYPDLGFDIREGKVGKWFKEAYQKATEYADIDDVEDTTFSNVMEAIAQSAWQPKMIRFLGLTELGKWSWDSSTSIPIQSPGNGPSFRWLKDTERTERLRLKLQGLKGLEMPLWLGDPTDFDYEEMFSQMESARAPVTRLLEMLQNVEELRFKVGGLVRIAMPKNMGVRLQPHPPNPMDVGSLKFNNLRIVSLIEQSFVESELAKFLISHKDTLREVEFHNCLLHSEQQIWSDIFKLLRTDLWLWSFEFHTEYPRLPQNTTEQIRIVPWFRVYGNVRTSDHRCELFPKGEKHKQDNQHHITFDQAMQVVAVLEGKFIKNDSGVDNEQQSISDKLKQALQGISPDDPGTRLHERQIQPVVQQLLYRRTLMKFRGIQPRDIKDEIVALGIQGFEIEDNVQKSGPSNSFLAAQSAQRRTDLKFIVQQ</sequence>
<evidence type="ECO:0000259" key="1">
    <source>
        <dbReference type="PROSITE" id="PS50181"/>
    </source>
</evidence>
<reference evidence="2 3" key="1">
    <citation type="submission" date="2019-10" db="EMBL/GenBank/DDBJ databases">
        <authorList>
            <person name="Palmer J.M."/>
        </authorList>
    </citation>
    <scope>NUCLEOTIDE SEQUENCE [LARGE SCALE GENOMIC DNA]</scope>
    <source>
        <strain evidence="2 3">TWF730</strain>
    </source>
</reference>
<feature type="domain" description="F-box" evidence="1">
    <location>
        <begin position="3"/>
        <end position="55"/>
    </location>
</feature>
<evidence type="ECO:0000313" key="3">
    <source>
        <dbReference type="Proteomes" id="UP001373714"/>
    </source>
</evidence>